<feature type="domain" description="PAS" evidence="14">
    <location>
        <begin position="267"/>
        <end position="337"/>
    </location>
</feature>
<dbReference type="InterPro" id="IPR036890">
    <property type="entry name" value="HATPase_C_sf"/>
</dbReference>
<dbReference type="SUPFAM" id="SSF55874">
    <property type="entry name" value="ATPase domain of HSP90 chaperone/DNA topoisomerase II/histidine kinase"/>
    <property type="match status" value="1"/>
</dbReference>
<dbReference type="CDD" id="cd00082">
    <property type="entry name" value="HisKA"/>
    <property type="match status" value="1"/>
</dbReference>
<dbReference type="OrthoDB" id="117117at2157"/>
<dbReference type="CDD" id="cd16922">
    <property type="entry name" value="HATPase_EvgS-ArcB-TorS-like"/>
    <property type="match status" value="1"/>
</dbReference>
<dbReference type="GO" id="GO:0006355">
    <property type="term" value="P:regulation of DNA-templated transcription"/>
    <property type="evidence" value="ECO:0007669"/>
    <property type="project" value="InterPro"/>
</dbReference>
<dbReference type="PROSITE" id="PS50112">
    <property type="entry name" value="PAS"/>
    <property type="match status" value="1"/>
</dbReference>
<dbReference type="InterPro" id="IPR005467">
    <property type="entry name" value="His_kinase_dom"/>
</dbReference>
<evidence type="ECO:0000256" key="6">
    <source>
        <dbReference type="ARBA" id="ARBA00022741"/>
    </source>
</evidence>
<dbReference type="SMART" id="SM00065">
    <property type="entry name" value="GAF"/>
    <property type="match status" value="1"/>
</dbReference>
<dbReference type="PRINTS" id="PR00344">
    <property type="entry name" value="BCTRLSENSOR"/>
</dbReference>
<dbReference type="InterPro" id="IPR003594">
    <property type="entry name" value="HATPase_dom"/>
</dbReference>
<dbReference type="EC" id="2.7.13.3" evidence="3"/>
<evidence type="ECO:0000313" key="15">
    <source>
        <dbReference type="EMBL" id="TQD23548.1"/>
    </source>
</evidence>
<evidence type="ECO:0000256" key="10">
    <source>
        <dbReference type="ARBA" id="ARBA00023136"/>
    </source>
</evidence>
<dbReference type="Pfam" id="PF01590">
    <property type="entry name" value="GAF"/>
    <property type="match status" value="1"/>
</dbReference>
<dbReference type="SUPFAM" id="SSF47384">
    <property type="entry name" value="Homodimeric domain of signal transducing histidine kinase"/>
    <property type="match status" value="1"/>
</dbReference>
<dbReference type="PANTHER" id="PTHR43047:SF72">
    <property type="entry name" value="OSMOSENSING HISTIDINE PROTEIN KINASE SLN1"/>
    <property type="match status" value="1"/>
</dbReference>
<keyword evidence="11" id="KW-0131">Cell cycle</keyword>
<dbReference type="Pfam" id="PF00512">
    <property type="entry name" value="HisKA"/>
    <property type="match status" value="1"/>
</dbReference>
<dbReference type="InterPro" id="IPR035965">
    <property type="entry name" value="PAS-like_dom_sf"/>
</dbReference>
<evidence type="ECO:0000259" key="14">
    <source>
        <dbReference type="PROSITE" id="PS50112"/>
    </source>
</evidence>
<dbReference type="GO" id="GO:0005886">
    <property type="term" value="C:plasma membrane"/>
    <property type="evidence" value="ECO:0007669"/>
    <property type="project" value="TreeGrafter"/>
</dbReference>
<dbReference type="InterPro" id="IPR029016">
    <property type="entry name" value="GAF-like_dom_sf"/>
</dbReference>
<keyword evidence="16" id="KW-1185">Reference proteome</keyword>
<keyword evidence="4" id="KW-0597">Phosphoprotein</keyword>
<dbReference type="PROSITE" id="PS50109">
    <property type="entry name" value="HIS_KIN"/>
    <property type="match status" value="1"/>
</dbReference>
<dbReference type="EMBL" id="VIAQ01000020">
    <property type="protein sequence ID" value="TQD23548.1"/>
    <property type="molecule type" value="Genomic_DNA"/>
</dbReference>
<dbReference type="GO" id="GO:0005524">
    <property type="term" value="F:ATP binding"/>
    <property type="evidence" value="ECO:0007669"/>
    <property type="project" value="UniProtKB-KW"/>
</dbReference>
<dbReference type="Gene3D" id="3.30.450.20">
    <property type="entry name" value="PAS domain"/>
    <property type="match status" value="1"/>
</dbReference>
<dbReference type="Pfam" id="PF02518">
    <property type="entry name" value="HATPase_c"/>
    <property type="match status" value="1"/>
</dbReference>
<evidence type="ECO:0000256" key="2">
    <source>
        <dbReference type="ARBA" id="ARBA00004370"/>
    </source>
</evidence>
<keyword evidence="12" id="KW-1133">Transmembrane helix</keyword>
<comment type="caution">
    <text evidence="15">The sequence shown here is derived from an EMBL/GenBank/DDBJ whole genome shotgun (WGS) entry which is preliminary data.</text>
</comment>
<evidence type="ECO:0000259" key="13">
    <source>
        <dbReference type="PROSITE" id="PS50109"/>
    </source>
</evidence>
<evidence type="ECO:0000256" key="11">
    <source>
        <dbReference type="ARBA" id="ARBA00023306"/>
    </source>
</evidence>
<dbReference type="CDD" id="cd00130">
    <property type="entry name" value="PAS"/>
    <property type="match status" value="1"/>
</dbReference>
<dbReference type="GO" id="GO:0009927">
    <property type="term" value="F:histidine phosphotransfer kinase activity"/>
    <property type="evidence" value="ECO:0007669"/>
    <property type="project" value="TreeGrafter"/>
</dbReference>
<accession>A0A7Z8KMI0</accession>
<evidence type="ECO:0000256" key="9">
    <source>
        <dbReference type="ARBA" id="ARBA00023012"/>
    </source>
</evidence>
<evidence type="ECO:0000256" key="1">
    <source>
        <dbReference type="ARBA" id="ARBA00000085"/>
    </source>
</evidence>
<dbReference type="PANTHER" id="PTHR43047">
    <property type="entry name" value="TWO-COMPONENT HISTIDINE PROTEIN KINASE"/>
    <property type="match status" value="1"/>
</dbReference>
<dbReference type="NCBIfam" id="TIGR00229">
    <property type="entry name" value="sensory_box"/>
    <property type="match status" value="1"/>
</dbReference>
<dbReference type="FunFam" id="1.10.287.130:FF:000038">
    <property type="entry name" value="Sensory transduction histidine kinase"/>
    <property type="match status" value="1"/>
</dbReference>
<dbReference type="Proteomes" id="UP000319335">
    <property type="component" value="Unassembled WGS sequence"/>
</dbReference>
<feature type="domain" description="Histidine kinase" evidence="13">
    <location>
        <begin position="404"/>
        <end position="623"/>
    </location>
</feature>
<gene>
    <name evidence="15" type="ORF">FKV42_13575</name>
</gene>
<dbReference type="FunFam" id="3.30.565.10:FF:000010">
    <property type="entry name" value="Sensor histidine kinase RcsC"/>
    <property type="match status" value="1"/>
</dbReference>
<keyword evidence="6" id="KW-0547">Nucleotide-binding</keyword>
<dbReference type="Gene3D" id="3.30.565.10">
    <property type="entry name" value="Histidine kinase-like ATPase, C-terminal domain"/>
    <property type="match status" value="1"/>
</dbReference>
<organism evidence="15 16">
    <name type="scientific">Methanolobus vulcani</name>
    <dbReference type="NCBI Taxonomy" id="38026"/>
    <lineage>
        <taxon>Archaea</taxon>
        <taxon>Methanobacteriati</taxon>
        <taxon>Methanobacteriota</taxon>
        <taxon>Stenosarchaea group</taxon>
        <taxon>Methanomicrobia</taxon>
        <taxon>Methanosarcinales</taxon>
        <taxon>Methanosarcinaceae</taxon>
        <taxon>Methanolobus</taxon>
    </lineage>
</organism>
<dbReference type="InterPro" id="IPR004358">
    <property type="entry name" value="Sig_transdc_His_kin-like_C"/>
</dbReference>
<keyword evidence="12" id="KW-0812">Transmembrane</keyword>
<evidence type="ECO:0000256" key="5">
    <source>
        <dbReference type="ARBA" id="ARBA00022679"/>
    </source>
</evidence>
<keyword evidence="9" id="KW-0902">Two-component regulatory system</keyword>
<keyword evidence="7" id="KW-0418">Kinase</keyword>
<dbReference type="SMART" id="SM00388">
    <property type="entry name" value="HisKA"/>
    <property type="match status" value="1"/>
</dbReference>
<dbReference type="InterPro" id="IPR036097">
    <property type="entry name" value="HisK_dim/P_sf"/>
</dbReference>
<evidence type="ECO:0000256" key="3">
    <source>
        <dbReference type="ARBA" id="ARBA00012438"/>
    </source>
</evidence>
<evidence type="ECO:0000256" key="8">
    <source>
        <dbReference type="ARBA" id="ARBA00022840"/>
    </source>
</evidence>
<keyword evidence="5" id="KW-0808">Transferase</keyword>
<dbReference type="Gene3D" id="3.30.450.40">
    <property type="match status" value="1"/>
</dbReference>
<evidence type="ECO:0000256" key="12">
    <source>
        <dbReference type="SAM" id="Phobius"/>
    </source>
</evidence>
<dbReference type="InterPro" id="IPR013767">
    <property type="entry name" value="PAS_fold"/>
</dbReference>
<keyword evidence="10 12" id="KW-0472">Membrane</keyword>
<evidence type="ECO:0000256" key="4">
    <source>
        <dbReference type="ARBA" id="ARBA00022553"/>
    </source>
</evidence>
<evidence type="ECO:0000313" key="16">
    <source>
        <dbReference type="Proteomes" id="UP000319335"/>
    </source>
</evidence>
<evidence type="ECO:0000256" key="7">
    <source>
        <dbReference type="ARBA" id="ARBA00022777"/>
    </source>
</evidence>
<reference evidence="15 16" key="1">
    <citation type="submission" date="2019-06" db="EMBL/GenBank/DDBJ databases">
        <title>Draft genome sequence of Methanolobus vulcani B1d.</title>
        <authorList>
            <person name="Creighbaum A.J."/>
            <person name="Ticak T."/>
            <person name="Hariraju D."/>
            <person name="Arivett B.A."/>
            <person name="Ferguson D.J.Jr."/>
        </authorList>
    </citation>
    <scope>NUCLEOTIDE SEQUENCE [LARGE SCALE GENOMIC DNA]</scope>
    <source>
        <strain evidence="15 16">B1d</strain>
    </source>
</reference>
<comment type="catalytic activity">
    <reaction evidence="1">
        <text>ATP + protein L-histidine = ADP + protein N-phospho-L-histidine.</text>
        <dbReference type="EC" id="2.7.13.3"/>
    </reaction>
</comment>
<dbReference type="AlphaFoldDB" id="A0A7Z8KMI0"/>
<proteinExistence type="predicted"/>
<dbReference type="InterPro" id="IPR003661">
    <property type="entry name" value="HisK_dim/P_dom"/>
</dbReference>
<dbReference type="Gene3D" id="1.10.287.130">
    <property type="match status" value="1"/>
</dbReference>
<dbReference type="GO" id="GO:0000155">
    <property type="term" value="F:phosphorelay sensor kinase activity"/>
    <property type="evidence" value="ECO:0007669"/>
    <property type="project" value="InterPro"/>
</dbReference>
<dbReference type="SUPFAM" id="SSF55785">
    <property type="entry name" value="PYP-like sensor domain (PAS domain)"/>
    <property type="match status" value="1"/>
</dbReference>
<protein>
    <recommendedName>
        <fullName evidence="3">histidine kinase</fullName>
        <ecNumber evidence="3">2.7.13.3</ecNumber>
    </recommendedName>
</protein>
<dbReference type="InterPro" id="IPR000014">
    <property type="entry name" value="PAS"/>
</dbReference>
<dbReference type="SMART" id="SM00091">
    <property type="entry name" value="PAS"/>
    <property type="match status" value="1"/>
</dbReference>
<feature type="transmembrane region" description="Helical" evidence="12">
    <location>
        <begin position="49"/>
        <end position="66"/>
    </location>
</feature>
<comment type="subcellular location">
    <subcellularLocation>
        <location evidence="2">Membrane</location>
    </subcellularLocation>
</comment>
<sequence>MKNLKMNKYLALKVSLFYVFLAGLWILGSDTVLSWIITDPEIYMQFQTYKGMFFVITTGFLLFVYLKPKVTELNDSRKNLLDADSLLKKRLDYELTTIECMRLLQEPEDIEEIIARILAKVHNTVNNSRTYIFRNEDDTELGLCMSQLYEEVSDGIEPQIDNPELQHLPYSEGAPTLLHVLLSGENYAHIVEELEEPEKSILKEQGILSVLIIPIFAGEELWGFIGFDDCAEERRWHEDDINLLRVVADGIGEALLRKESGNKLIESEKKFRTYIENAPYGIFIVNENGNFEEVNETASALTGFSEDELLTMNVYSRVDPECKERSIQGIHELETKGFSSQELLIRRKNETGIWVRIDSSKLSDGRFIMFANDITEKKKAEDALIEAKMLAEENNRMKSEFLANMSHELRTPLSAIIGFSDVLTDEIFGELNDKQKRHVQHINNGGRHLLDLINDILDLSKVEAGKMELNLEVFSIYDIMEDIRSSVFPMASMKNIDLEIINNIETKEISADRMKFKQIMLNLLSNAIKFTPDNGKVSVTATKKDDEIMISVTDTGIGIPKYMHENIFNPFMQVDSSNKRKYGGTGLGLALVKQFVEMHGGKIWVESEKEKGSTFTFTIKDVN</sequence>
<dbReference type="SMART" id="SM00387">
    <property type="entry name" value="HATPase_c"/>
    <property type="match status" value="1"/>
</dbReference>
<dbReference type="Pfam" id="PF00989">
    <property type="entry name" value="PAS"/>
    <property type="match status" value="1"/>
</dbReference>
<dbReference type="SUPFAM" id="SSF55781">
    <property type="entry name" value="GAF domain-like"/>
    <property type="match status" value="1"/>
</dbReference>
<feature type="transmembrane region" description="Helical" evidence="12">
    <location>
        <begin position="12"/>
        <end position="37"/>
    </location>
</feature>
<dbReference type="InterPro" id="IPR003018">
    <property type="entry name" value="GAF"/>
</dbReference>
<keyword evidence="8" id="KW-0067">ATP-binding</keyword>
<name>A0A7Z8KMI0_9EURY</name>
<dbReference type="RefSeq" id="WP_154810863.1">
    <property type="nucleotide sequence ID" value="NZ_VIAQ01000020.1"/>
</dbReference>